<evidence type="ECO:0000313" key="2">
    <source>
        <dbReference type="EMBL" id="KAJ8874116.1"/>
    </source>
</evidence>
<dbReference type="Proteomes" id="UP001159363">
    <property type="component" value="Chromosome 9"/>
</dbReference>
<comment type="caution">
    <text evidence="2">The sequence shown here is derived from an EMBL/GenBank/DDBJ whole genome shotgun (WGS) entry which is preliminary data.</text>
</comment>
<feature type="region of interest" description="Disordered" evidence="1">
    <location>
        <begin position="202"/>
        <end position="226"/>
    </location>
</feature>
<name>A0ABQ9GQ34_9NEOP</name>
<keyword evidence="3" id="KW-1185">Reference proteome</keyword>
<accession>A0ABQ9GQ34</accession>
<organism evidence="2 3">
    <name type="scientific">Dryococelus australis</name>
    <dbReference type="NCBI Taxonomy" id="614101"/>
    <lineage>
        <taxon>Eukaryota</taxon>
        <taxon>Metazoa</taxon>
        <taxon>Ecdysozoa</taxon>
        <taxon>Arthropoda</taxon>
        <taxon>Hexapoda</taxon>
        <taxon>Insecta</taxon>
        <taxon>Pterygota</taxon>
        <taxon>Neoptera</taxon>
        <taxon>Polyneoptera</taxon>
        <taxon>Phasmatodea</taxon>
        <taxon>Verophasmatodea</taxon>
        <taxon>Anareolatae</taxon>
        <taxon>Phasmatidae</taxon>
        <taxon>Eurycanthinae</taxon>
        <taxon>Dryococelus</taxon>
    </lineage>
</organism>
<feature type="region of interest" description="Disordered" evidence="1">
    <location>
        <begin position="147"/>
        <end position="177"/>
    </location>
</feature>
<dbReference type="EMBL" id="JARBHB010000010">
    <property type="protein sequence ID" value="KAJ8874116.1"/>
    <property type="molecule type" value="Genomic_DNA"/>
</dbReference>
<evidence type="ECO:0000313" key="3">
    <source>
        <dbReference type="Proteomes" id="UP001159363"/>
    </source>
</evidence>
<gene>
    <name evidence="2" type="ORF">PR048_024957</name>
</gene>
<feature type="compositionally biased region" description="Basic and acidic residues" evidence="1">
    <location>
        <begin position="147"/>
        <end position="165"/>
    </location>
</feature>
<proteinExistence type="predicted"/>
<evidence type="ECO:0000256" key="1">
    <source>
        <dbReference type="SAM" id="MobiDB-lite"/>
    </source>
</evidence>
<feature type="region of interest" description="Disordered" evidence="1">
    <location>
        <begin position="71"/>
        <end position="94"/>
    </location>
</feature>
<protein>
    <submittedName>
        <fullName evidence="2">Uncharacterized protein</fullName>
    </submittedName>
</protein>
<sequence length="843" mass="94040">MSRVAISIVPCRVAYRIASMCTPPKNDDAGGNSVIMRRSLLWGSLRQYRQARKFRVSIPSQHELGTQLTGPAVKSTKPVKTAGNGKSHENGSRLPGVWVNTSIVSLLAKTPNSTTKTLDLKKLGYTSQLQPRQMRSLAPWCDRESHRINHRNPEEARVAQGKDEASEQLQLKGPNAASSRAEKDFIVMVLLSAYGATVAERLARSPPTKANRVQSPDGSPDFRKSESCRTMPLVGGFSRGSPVSPPLHLGAAPYSLQSPTSALKTSLLKQHLYNSANTSMCCSTLNYAYVVWMRTGRTSRRVGTGAARHTTDREECRIHRCAVAEQSTTSRVILQSAGPALHLPVSTPTIRRSLNEPGLQAWRPLRRLPSNPQHHAVCRQWCQLLQLRTREWQCIMSFDEYIGVCKVSWCLLTSVHSRCTQQETATTVQPRENIATTHKRAARDPLHATCGFSSQATFQWRKCKLASNAVQHRADASLPCNTPLDEFYFNLNADGSRTQRAPPKPSQECFIDDYVRQGGMYVVDAINSSIIGYAIWRITYDWSATRSDANRLVFSTKREEVAPSFLECDRRGRIAGGAEVCRSSSLRRCVNRCHVSPSRVALRVIVTVVLHSLIFNSGHGGLRYITLGGGGDEENPGVTIAWEVDVEEEFWTTPRFHRKIKQFEAQMKDFCPKFMRKSTNLDCGLRISDAESNSRGVASPEALLRLFRHTTRTYTTDCSSQHKAQLPVGSERRLAVIRLYGWLAQSRTDTRPIAIGNFHDGNNITVQNYKTTQISIKQDGARYERSHNKHAHACKEAWMARTPLDKVRSGLCGADVLAEKQFNVATRRLGAVSEIGLPHLYVH</sequence>
<reference evidence="2 3" key="1">
    <citation type="submission" date="2023-02" db="EMBL/GenBank/DDBJ databases">
        <title>LHISI_Scaffold_Assembly.</title>
        <authorList>
            <person name="Stuart O.P."/>
            <person name="Cleave R."/>
            <person name="Magrath M.J.L."/>
            <person name="Mikheyev A.S."/>
        </authorList>
    </citation>
    <scope>NUCLEOTIDE SEQUENCE [LARGE SCALE GENOMIC DNA]</scope>
    <source>
        <strain evidence="2">Daus_M_001</strain>
        <tissue evidence="2">Leg muscle</tissue>
    </source>
</reference>